<gene>
    <name evidence="1" type="ORF">CU098_013599</name>
</gene>
<organism evidence="1 2">
    <name type="scientific">Rhizopus stolonifer</name>
    <name type="common">Rhizopus nigricans</name>
    <dbReference type="NCBI Taxonomy" id="4846"/>
    <lineage>
        <taxon>Eukaryota</taxon>
        <taxon>Fungi</taxon>
        <taxon>Fungi incertae sedis</taxon>
        <taxon>Mucoromycota</taxon>
        <taxon>Mucoromycotina</taxon>
        <taxon>Mucoromycetes</taxon>
        <taxon>Mucorales</taxon>
        <taxon>Mucorineae</taxon>
        <taxon>Rhizopodaceae</taxon>
        <taxon>Rhizopus</taxon>
    </lineage>
</organism>
<dbReference type="GO" id="GO:0031146">
    <property type="term" value="P:SCF-dependent proteasomal ubiquitin-dependent protein catabolic process"/>
    <property type="evidence" value="ECO:0007669"/>
    <property type="project" value="TreeGrafter"/>
</dbReference>
<keyword evidence="2" id="KW-1185">Reference proteome</keyword>
<dbReference type="Proteomes" id="UP000253551">
    <property type="component" value="Unassembled WGS sequence"/>
</dbReference>
<evidence type="ECO:0008006" key="3">
    <source>
        <dbReference type="Google" id="ProtNLM"/>
    </source>
</evidence>
<dbReference type="GO" id="GO:0019005">
    <property type="term" value="C:SCF ubiquitin ligase complex"/>
    <property type="evidence" value="ECO:0007669"/>
    <property type="project" value="TreeGrafter"/>
</dbReference>
<dbReference type="Gene3D" id="3.80.10.10">
    <property type="entry name" value="Ribonuclease Inhibitor"/>
    <property type="match status" value="1"/>
</dbReference>
<dbReference type="STRING" id="4846.A0A367KV56"/>
<protein>
    <recommendedName>
        <fullName evidence="3">F-box domain-containing protein</fullName>
    </recommendedName>
</protein>
<evidence type="ECO:0000313" key="2">
    <source>
        <dbReference type="Proteomes" id="UP000253551"/>
    </source>
</evidence>
<dbReference type="OrthoDB" id="3219396at2759"/>
<comment type="caution">
    <text evidence="1">The sequence shown here is derived from an EMBL/GenBank/DDBJ whole genome shotgun (WGS) entry which is preliminary data.</text>
</comment>
<reference evidence="1 2" key="1">
    <citation type="journal article" date="2018" name="G3 (Bethesda)">
        <title>Phylogenetic and Phylogenomic Definition of Rhizopus Species.</title>
        <authorList>
            <person name="Gryganskyi A.P."/>
            <person name="Golan J."/>
            <person name="Dolatabadi S."/>
            <person name="Mondo S."/>
            <person name="Robb S."/>
            <person name="Idnurm A."/>
            <person name="Muszewska A."/>
            <person name="Steczkiewicz K."/>
            <person name="Masonjones S."/>
            <person name="Liao H.L."/>
            <person name="Gajdeczka M.T."/>
            <person name="Anike F."/>
            <person name="Vuek A."/>
            <person name="Anishchenko I.M."/>
            <person name="Voigt K."/>
            <person name="de Hoog G.S."/>
            <person name="Smith M.E."/>
            <person name="Heitman J."/>
            <person name="Vilgalys R."/>
            <person name="Stajich J.E."/>
        </authorList>
    </citation>
    <scope>NUCLEOTIDE SEQUENCE [LARGE SCALE GENOMIC DNA]</scope>
    <source>
        <strain evidence="1 2">LSU 92-RS-03</strain>
    </source>
</reference>
<proteinExistence type="predicted"/>
<sequence length="517" mass="60250">MLLSLPVELLLRIIEHMPEIGDKIQLLQTCKALHHLLCFHPVCWSQLDFSPFNMTLNNSYLLQFLRDCHIPLSSNTAIELSNTPITLLDLSGCWNLSEEMIMTFTKSLTQLKQMHFNGYSLHKTKLTLYTAFEQQRENVYQVRPSHDLCSMAMDLSKKPTQRLKVPMVHLSRMIESLPHLETLSIQYQDLTAQQYGQHPFDFMKFRHLHYLDISSCMIRQASIQALLRAIGPSLKTLKMLNIELNSLSWLCLSQFGKQLTCLHVSCNEPILLPSIRHVVLHLKKLQDFRLTRLRTGDINTIVHQLKRTRRSISSNKRHPPQVQQTIEQMQEEAYKSQAQQLPPQETQHAAIEHDLLFNDTSLRHLTQCQHLIELRLCFPKITANSLCQLFQSLPQIEVFELRQKREQQHESSDYLTGLMYCRALKELCLFGVFITPQTIDTMTQKQQNLSSLTICKGGMYIEKSVEKIVFSLPKLKLFCLGQIGEPIEWKQDIIKDQQNLTFYKHHQQWHCIQLNSI</sequence>
<accession>A0A367KV56</accession>
<dbReference type="SUPFAM" id="SSF81383">
    <property type="entry name" value="F-box domain"/>
    <property type="match status" value="1"/>
</dbReference>
<dbReference type="PANTHER" id="PTHR13318">
    <property type="entry name" value="PARTNER OF PAIRED, ISOFORM B-RELATED"/>
    <property type="match status" value="1"/>
</dbReference>
<evidence type="ECO:0000313" key="1">
    <source>
        <dbReference type="EMBL" id="RCI06088.1"/>
    </source>
</evidence>
<dbReference type="AlphaFoldDB" id="A0A367KV56"/>
<name>A0A367KV56_RHIST</name>
<dbReference type="InterPro" id="IPR036047">
    <property type="entry name" value="F-box-like_dom_sf"/>
</dbReference>
<dbReference type="SUPFAM" id="SSF52047">
    <property type="entry name" value="RNI-like"/>
    <property type="match status" value="1"/>
</dbReference>
<dbReference type="EMBL" id="PJQM01000234">
    <property type="protein sequence ID" value="RCI06088.1"/>
    <property type="molecule type" value="Genomic_DNA"/>
</dbReference>
<dbReference type="InterPro" id="IPR032675">
    <property type="entry name" value="LRR_dom_sf"/>
</dbReference>